<evidence type="ECO:0000256" key="4">
    <source>
        <dbReference type="ARBA" id="ARBA00023157"/>
    </source>
</evidence>
<feature type="signal peptide" evidence="5">
    <location>
        <begin position="1"/>
        <end position="15"/>
    </location>
</feature>
<proteinExistence type="predicted"/>
<name>A0ABM1F2V0_PRICU</name>
<feature type="domain" description="Peptidase S1" evidence="6">
    <location>
        <begin position="53"/>
        <end position="100"/>
    </location>
</feature>
<dbReference type="PANTHER" id="PTHR24276">
    <property type="entry name" value="POLYSERASE-RELATED"/>
    <property type="match status" value="1"/>
</dbReference>
<dbReference type="InterPro" id="IPR043504">
    <property type="entry name" value="Peptidase_S1_PA_chymotrypsin"/>
</dbReference>
<dbReference type="Gene3D" id="2.40.10.10">
    <property type="entry name" value="Trypsin-like serine proteases"/>
    <property type="match status" value="1"/>
</dbReference>
<keyword evidence="3" id="KW-0720">Serine protease</keyword>
<evidence type="ECO:0000256" key="1">
    <source>
        <dbReference type="ARBA" id="ARBA00022670"/>
    </source>
</evidence>
<dbReference type="SUPFAM" id="SSF50494">
    <property type="entry name" value="Trypsin-like serine proteases"/>
    <property type="match status" value="2"/>
</dbReference>
<evidence type="ECO:0000259" key="6">
    <source>
        <dbReference type="Pfam" id="PF00089"/>
    </source>
</evidence>
<gene>
    <name evidence="8" type="primary">LOC106818591</name>
</gene>
<dbReference type="PANTHER" id="PTHR24276:SF91">
    <property type="entry name" value="AT26814P-RELATED"/>
    <property type="match status" value="1"/>
</dbReference>
<keyword evidence="1" id="KW-0645">Protease</keyword>
<evidence type="ECO:0000256" key="5">
    <source>
        <dbReference type="SAM" id="SignalP"/>
    </source>
</evidence>
<keyword evidence="7" id="KW-1185">Reference proteome</keyword>
<dbReference type="GeneID" id="106818591"/>
<dbReference type="RefSeq" id="XP_014678771.1">
    <property type="nucleotide sequence ID" value="XM_014823285.1"/>
</dbReference>
<evidence type="ECO:0000313" key="7">
    <source>
        <dbReference type="Proteomes" id="UP000695022"/>
    </source>
</evidence>
<evidence type="ECO:0000256" key="2">
    <source>
        <dbReference type="ARBA" id="ARBA00022801"/>
    </source>
</evidence>
<feature type="chain" id="PRO_5046531793" evidence="5">
    <location>
        <begin position="16"/>
        <end position="113"/>
    </location>
</feature>
<keyword evidence="5" id="KW-0732">Signal</keyword>
<keyword evidence="4" id="KW-1015">Disulfide bond</keyword>
<dbReference type="Proteomes" id="UP000695022">
    <property type="component" value="Unplaced"/>
</dbReference>
<reference evidence="8" key="1">
    <citation type="submission" date="2025-08" db="UniProtKB">
        <authorList>
            <consortium name="RefSeq"/>
        </authorList>
    </citation>
    <scope>IDENTIFICATION</scope>
</reference>
<evidence type="ECO:0000256" key="3">
    <source>
        <dbReference type="ARBA" id="ARBA00022825"/>
    </source>
</evidence>
<dbReference type="Pfam" id="PF00089">
    <property type="entry name" value="Trypsin"/>
    <property type="match status" value="1"/>
</dbReference>
<protein>
    <submittedName>
        <fullName evidence="8">Vitellin-degrading protease-like</fullName>
    </submittedName>
</protein>
<keyword evidence="2" id="KW-0378">Hydrolase</keyword>
<evidence type="ECO:0000313" key="8">
    <source>
        <dbReference type="RefSeq" id="XP_014678771.1"/>
    </source>
</evidence>
<sequence>MKLLVLLAVVCAASATTPRWPRLPEGWAPPDTKIVGGDDVIIEDYPYQVLEPSGYISNILQAVQVPVITNALCRKQYGSSSITDDMLCAGYPEGGKDACQDRLKSSRPVFINA</sequence>
<dbReference type="InterPro" id="IPR009003">
    <property type="entry name" value="Peptidase_S1_PA"/>
</dbReference>
<dbReference type="InterPro" id="IPR050430">
    <property type="entry name" value="Peptidase_S1"/>
</dbReference>
<accession>A0ABM1F2V0</accession>
<organism evidence="7 8">
    <name type="scientific">Priapulus caudatus</name>
    <name type="common">Priapulid worm</name>
    <dbReference type="NCBI Taxonomy" id="37621"/>
    <lineage>
        <taxon>Eukaryota</taxon>
        <taxon>Metazoa</taxon>
        <taxon>Ecdysozoa</taxon>
        <taxon>Scalidophora</taxon>
        <taxon>Priapulida</taxon>
        <taxon>Priapulimorpha</taxon>
        <taxon>Priapulimorphida</taxon>
        <taxon>Priapulidae</taxon>
        <taxon>Priapulus</taxon>
    </lineage>
</organism>
<dbReference type="InterPro" id="IPR001254">
    <property type="entry name" value="Trypsin_dom"/>
</dbReference>